<accession>A0A7N0R7Y7</accession>
<keyword evidence="11" id="KW-1185">Reference proteome</keyword>
<dbReference type="FunFam" id="3.40.50.720:FF:000003">
    <property type="entry name" value="S-(hydroxymethyl)glutathione dehydrogenase"/>
    <property type="match status" value="1"/>
</dbReference>
<evidence type="ECO:0000256" key="4">
    <source>
        <dbReference type="ARBA" id="ARBA00022723"/>
    </source>
</evidence>
<dbReference type="OMA" id="VIWIGKE"/>
<dbReference type="Proteomes" id="UP000594263">
    <property type="component" value="Unplaced"/>
</dbReference>
<dbReference type="Pfam" id="PF08240">
    <property type="entry name" value="ADH_N"/>
    <property type="match status" value="1"/>
</dbReference>
<sequence>MEQAQVHHQLGAHTAGKPIRCRAAVARAAGEPLVIQDIIVQPPKEHEIRIRIVCTSLCHTDISFWKLKDPPACFPRIMGHEAVGIVESVGKSVDGLAAGDTVVPTCAAYCGECADCESEESNLCSKLPFKLSPWMLREETSRFSDLNGEVLYHFMYVSSFSEYTVVDAALVAKIDPSVPPNRACLLSCGVSTGVGAAWRAAKVKAGSTVAIFGLGAVGLAVAEGARLCGASKIIGIDINPDKFEIGKKFGITDFINSGDCGNKSVSQVVKEMTSGGADYCFECVGMPSVMQQAYACCRKGWGKTVVIGAAHPGSQMTLDCLDLVSSGKILTGSMLGDIKPKSDIPVLAKRYMDKELNLDDFVTHEIDFEDINRAFDMLISGSCIRCVIWIGKEEGRRNAPSAASE</sequence>
<dbReference type="InterPro" id="IPR020843">
    <property type="entry name" value="ER"/>
</dbReference>
<evidence type="ECO:0000256" key="7">
    <source>
        <dbReference type="ARBA" id="ARBA00023027"/>
    </source>
</evidence>
<keyword evidence="6" id="KW-0560">Oxidoreductase</keyword>
<evidence type="ECO:0000313" key="10">
    <source>
        <dbReference type="EnsemblPlants" id="Kaladp0001s0029.1.v1.1"/>
    </source>
</evidence>
<evidence type="ECO:0000313" key="11">
    <source>
        <dbReference type="Proteomes" id="UP000594263"/>
    </source>
</evidence>
<dbReference type="AlphaFoldDB" id="A0A7N0R7Y7"/>
<feature type="domain" description="Enoyl reductase (ER)" evidence="9">
    <location>
        <begin position="30"/>
        <end position="388"/>
    </location>
</feature>
<dbReference type="SUPFAM" id="SSF50129">
    <property type="entry name" value="GroES-like"/>
    <property type="match status" value="2"/>
</dbReference>
<organism evidence="10 11">
    <name type="scientific">Kalanchoe fedtschenkoi</name>
    <name type="common">Lavender scallops</name>
    <name type="synonym">South American air plant</name>
    <dbReference type="NCBI Taxonomy" id="63787"/>
    <lineage>
        <taxon>Eukaryota</taxon>
        <taxon>Viridiplantae</taxon>
        <taxon>Streptophyta</taxon>
        <taxon>Embryophyta</taxon>
        <taxon>Tracheophyta</taxon>
        <taxon>Spermatophyta</taxon>
        <taxon>Magnoliopsida</taxon>
        <taxon>eudicotyledons</taxon>
        <taxon>Gunneridae</taxon>
        <taxon>Pentapetalae</taxon>
        <taxon>Saxifragales</taxon>
        <taxon>Crassulaceae</taxon>
        <taxon>Kalanchoe</taxon>
    </lineage>
</organism>
<dbReference type="Pfam" id="PF00107">
    <property type="entry name" value="ADH_zinc_N"/>
    <property type="match status" value="1"/>
</dbReference>
<protein>
    <recommendedName>
        <fullName evidence="9">Enoyl reductase (ER) domain-containing protein</fullName>
    </recommendedName>
</protein>
<evidence type="ECO:0000256" key="2">
    <source>
        <dbReference type="ARBA" id="ARBA00010902"/>
    </source>
</evidence>
<comment type="subunit">
    <text evidence="3">Homodimer.</text>
</comment>
<dbReference type="Gramene" id="Kaladp0001s0029.1.v1.1">
    <property type="protein sequence ID" value="Kaladp0001s0029.1.v1.1"/>
    <property type="gene ID" value="Kaladp0001s0029.v1.1"/>
</dbReference>
<dbReference type="GO" id="GO:0046294">
    <property type="term" value="P:formaldehyde catabolic process"/>
    <property type="evidence" value="ECO:0007669"/>
    <property type="project" value="TreeGrafter"/>
</dbReference>
<dbReference type="SMART" id="SM00829">
    <property type="entry name" value="PKS_ER"/>
    <property type="match status" value="1"/>
</dbReference>
<evidence type="ECO:0000256" key="1">
    <source>
        <dbReference type="ARBA" id="ARBA00001947"/>
    </source>
</evidence>
<keyword evidence="5 8" id="KW-0862">Zinc</keyword>
<evidence type="ECO:0000256" key="3">
    <source>
        <dbReference type="ARBA" id="ARBA00011738"/>
    </source>
</evidence>
<dbReference type="EnsemblPlants" id="Kaladp0001s0029.1.v1.1">
    <property type="protein sequence ID" value="Kaladp0001s0029.1.v1.1"/>
    <property type="gene ID" value="Kaladp0001s0029.v1.1"/>
</dbReference>
<dbReference type="InterPro" id="IPR013154">
    <property type="entry name" value="ADH-like_N"/>
</dbReference>
<evidence type="ECO:0000256" key="6">
    <source>
        <dbReference type="ARBA" id="ARBA00023002"/>
    </source>
</evidence>
<dbReference type="Gene3D" id="3.40.50.720">
    <property type="entry name" value="NAD(P)-binding Rossmann-like Domain"/>
    <property type="match status" value="1"/>
</dbReference>
<dbReference type="GO" id="GO:0008270">
    <property type="term" value="F:zinc ion binding"/>
    <property type="evidence" value="ECO:0007669"/>
    <property type="project" value="InterPro"/>
</dbReference>
<evidence type="ECO:0000256" key="8">
    <source>
        <dbReference type="RuleBase" id="RU361277"/>
    </source>
</evidence>
<keyword evidence="7" id="KW-0520">NAD</keyword>
<reference evidence="10" key="1">
    <citation type="submission" date="2021-01" db="UniProtKB">
        <authorList>
            <consortium name="EnsemblPlants"/>
        </authorList>
    </citation>
    <scope>IDENTIFICATION</scope>
</reference>
<comment type="similarity">
    <text evidence="2">Belongs to the zinc-containing alcohol dehydrogenase family. Class-III subfamily.</text>
</comment>
<dbReference type="Gene3D" id="3.90.180.10">
    <property type="entry name" value="Medium-chain alcohol dehydrogenases, catalytic domain"/>
    <property type="match status" value="1"/>
</dbReference>
<dbReference type="InterPro" id="IPR013149">
    <property type="entry name" value="ADH-like_C"/>
</dbReference>
<dbReference type="InterPro" id="IPR036291">
    <property type="entry name" value="NAD(P)-bd_dom_sf"/>
</dbReference>
<comment type="cofactor">
    <cofactor evidence="1 8">
        <name>Zn(2+)</name>
        <dbReference type="ChEBI" id="CHEBI:29105"/>
    </cofactor>
</comment>
<name>A0A7N0R7Y7_KALFE</name>
<dbReference type="GO" id="GO:0051903">
    <property type="term" value="F:S-(hydroxymethyl)glutathione dehydrogenase [NAD(P)+] activity"/>
    <property type="evidence" value="ECO:0007669"/>
    <property type="project" value="TreeGrafter"/>
</dbReference>
<proteinExistence type="inferred from homology"/>
<dbReference type="FunFam" id="3.90.180.10:FF:000007">
    <property type="entry name" value="Alcohol dehydrogenase 6"/>
    <property type="match status" value="1"/>
</dbReference>
<evidence type="ECO:0000256" key="5">
    <source>
        <dbReference type="ARBA" id="ARBA00022833"/>
    </source>
</evidence>
<dbReference type="InterPro" id="IPR002328">
    <property type="entry name" value="ADH_Zn_CS"/>
</dbReference>
<dbReference type="PANTHER" id="PTHR43880:SF7">
    <property type="entry name" value="ALCOHOL DEHYDROGENASE-LIKE 7"/>
    <property type="match status" value="1"/>
</dbReference>
<evidence type="ECO:0000259" key="9">
    <source>
        <dbReference type="SMART" id="SM00829"/>
    </source>
</evidence>
<dbReference type="SUPFAM" id="SSF51735">
    <property type="entry name" value="NAD(P)-binding Rossmann-fold domains"/>
    <property type="match status" value="1"/>
</dbReference>
<keyword evidence="4 8" id="KW-0479">Metal-binding</keyword>
<dbReference type="GO" id="GO:0005829">
    <property type="term" value="C:cytosol"/>
    <property type="evidence" value="ECO:0007669"/>
    <property type="project" value="TreeGrafter"/>
</dbReference>
<dbReference type="PROSITE" id="PS00059">
    <property type="entry name" value="ADH_ZINC"/>
    <property type="match status" value="1"/>
</dbReference>
<dbReference type="InterPro" id="IPR011032">
    <property type="entry name" value="GroES-like_sf"/>
</dbReference>
<dbReference type="PANTHER" id="PTHR43880">
    <property type="entry name" value="ALCOHOL DEHYDROGENASE"/>
    <property type="match status" value="1"/>
</dbReference>